<dbReference type="AlphaFoldDB" id="A0A6H5ILT1"/>
<feature type="repeat" description="ANK" evidence="3">
    <location>
        <begin position="220"/>
        <end position="252"/>
    </location>
</feature>
<keyword evidence="5" id="KW-1185">Reference proteome</keyword>
<feature type="repeat" description="ANK" evidence="3">
    <location>
        <begin position="148"/>
        <end position="180"/>
    </location>
</feature>
<keyword evidence="2 3" id="KW-0040">ANK repeat</keyword>
<dbReference type="SUPFAM" id="SSF48403">
    <property type="entry name" value="Ankyrin repeat"/>
    <property type="match status" value="1"/>
</dbReference>
<keyword evidence="1" id="KW-0677">Repeat</keyword>
<evidence type="ECO:0000313" key="5">
    <source>
        <dbReference type="Proteomes" id="UP000479190"/>
    </source>
</evidence>
<dbReference type="InterPro" id="IPR002110">
    <property type="entry name" value="Ankyrin_rpt"/>
</dbReference>
<dbReference type="SMART" id="SM00248">
    <property type="entry name" value="ANK"/>
    <property type="match status" value="8"/>
</dbReference>
<evidence type="ECO:0000256" key="1">
    <source>
        <dbReference type="ARBA" id="ARBA00022737"/>
    </source>
</evidence>
<dbReference type="Gene3D" id="1.25.40.20">
    <property type="entry name" value="Ankyrin repeat-containing domain"/>
    <property type="match status" value="3"/>
</dbReference>
<evidence type="ECO:0000256" key="3">
    <source>
        <dbReference type="PROSITE-ProRule" id="PRU00023"/>
    </source>
</evidence>
<name>A0A6H5ILT1_9HYME</name>
<dbReference type="GO" id="GO:0005634">
    <property type="term" value="C:nucleus"/>
    <property type="evidence" value="ECO:0007669"/>
    <property type="project" value="TreeGrafter"/>
</dbReference>
<feature type="repeat" description="ANK" evidence="3">
    <location>
        <begin position="328"/>
        <end position="354"/>
    </location>
</feature>
<dbReference type="Proteomes" id="UP000479190">
    <property type="component" value="Unassembled WGS sequence"/>
</dbReference>
<dbReference type="PROSITE" id="PS50088">
    <property type="entry name" value="ANK_REPEAT"/>
    <property type="match status" value="3"/>
</dbReference>
<protein>
    <submittedName>
        <fullName evidence="4">Uncharacterized protein</fullName>
    </submittedName>
</protein>
<dbReference type="Pfam" id="PF12796">
    <property type="entry name" value="Ank_2"/>
    <property type="match status" value="2"/>
</dbReference>
<dbReference type="GO" id="GO:0045944">
    <property type="term" value="P:positive regulation of transcription by RNA polymerase II"/>
    <property type="evidence" value="ECO:0007669"/>
    <property type="project" value="TreeGrafter"/>
</dbReference>
<evidence type="ECO:0000313" key="4">
    <source>
        <dbReference type="EMBL" id="CAB0038120.1"/>
    </source>
</evidence>
<dbReference type="PANTHER" id="PTHR24193:SF121">
    <property type="entry name" value="ADA2A-CONTAINING COMPLEX COMPONENT 3, ISOFORM D"/>
    <property type="match status" value="1"/>
</dbReference>
<dbReference type="InterPro" id="IPR050663">
    <property type="entry name" value="Ankyrin-SOCS_Box"/>
</dbReference>
<organism evidence="4 5">
    <name type="scientific">Trichogramma brassicae</name>
    <dbReference type="NCBI Taxonomy" id="86971"/>
    <lineage>
        <taxon>Eukaryota</taxon>
        <taxon>Metazoa</taxon>
        <taxon>Ecdysozoa</taxon>
        <taxon>Arthropoda</taxon>
        <taxon>Hexapoda</taxon>
        <taxon>Insecta</taxon>
        <taxon>Pterygota</taxon>
        <taxon>Neoptera</taxon>
        <taxon>Endopterygota</taxon>
        <taxon>Hymenoptera</taxon>
        <taxon>Apocrita</taxon>
        <taxon>Proctotrupomorpha</taxon>
        <taxon>Chalcidoidea</taxon>
        <taxon>Trichogrammatidae</taxon>
        <taxon>Trichogramma</taxon>
    </lineage>
</organism>
<sequence length="617" mass="69747">MRMNRRTRRRGTRRRRTRRLPDLRDIFQSKAIDWLLSDSMNSDIHGVGQSKLVIDFVARAGYKDEPALDEDGRPLIRRTTPIHHAANKCDTRATEVRRLFEIYNRFDVNYTDASRLTHFHVACRFALKDVVEKFLEFGQDPNCLAPETGDSPLYLALAAENKDLVELLLRNDANPDLPNKKGSTPLHLICRSRCKDSVEMFLKMCDELNQPLPIDAQNDWGDTPLHFAVEFRNLEATEWLLSHGANPNLANTPGQIGSNTIALGTVTRQRQVGRIAAEKRRSPNLANLKGSTALHFCYKHQINRSVDMLFKISEEKHRKIEVNAQDNEGNTPLHLAMYNVGSEEAIESLLRHGAPPIARALCRGANPNIPNKEGWTPLHLVCHKKDDYGSVETFFKMCDENNQQVKVDARNKQIQKSKSRPILKKIIETLNGGRAQNSRSPRPSSAILHQCTAAAAALADDAKYTLIVHVCEFVHGMLLPSPPPPPPRVCCKRRGRAAPLCSLGAYTAYRTQGGEDYDEDERERKEGAAAAAAQRQRNYFLHCALHIYERRGVRAPDEAARDCVHVIILSRGCRTTTFAEVFRELVSMVVFSTSNLSRIVVHRAVSRYACIFYEFDK</sequence>
<dbReference type="EMBL" id="CADCXV010000892">
    <property type="protein sequence ID" value="CAB0038120.1"/>
    <property type="molecule type" value="Genomic_DNA"/>
</dbReference>
<accession>A0A6H5ILT1</accession>
<proteinExistence type="predicted"/>
<evidence type="ECO:0000256" key="2">
    <source>
        <dbReference type="ARBA" id="ARBA00023043"/>
    </source>
</evidence>
<gene>
    <name evidence="4" type="ORF">TBRA_LOCUS9912</name>
</gene>
<dbReference type="OrthoDB" id="439236at2759"/>
<dbReference type="PROSITE" id="PS50297">
    <property type="entry name" value="ANK_REP_REGION"/>
    <property type="match status" value="3"/>
</dbReference>
<dbReference type="PANTHER" id="PTHR24193">
    <property type="entry name" value="ANKYRIN REPEAT PROTEIN"/>
    <property type="match status" value="1"/>
</dbReference>
<dbReference type="InterPro" id="IPR036770">
    <property type="entry name" value="Ankyrin_rpt-contain_sf"/>
</dbReference>
<reference evidence="4 5" key="1">
    <citation type="submission" date="2020-02" db="EMBL/GenBank/DDBJ databases">
        <authorList>
            <person name="Ferguson B K."/>
        </authorList>
    </citation>
    <scope>NUCLEOTIDE SEQUENCE [LARGE SCALE GENOMIC DNA]</scope>
</reference>
<dbReference type="GO" id="GO:0000976">
    <property type="term" value="F:transcription cis-regulatory region binding"/>
    <property type="evidence" value="ECO:0007669"/>
    <property type="project" value="TreeGrafter"/>
</dbReference>